<dbReference type="Pfam" id="PF15168">
    <property type="entry name" value="TRIQK"/>
    <property type="match status" value="1"/>
</dbReference>
<dbReference type="Proteomes" id="UP000005226">
    <property type="component" value="Chromosome 12"/>
</dbReference>
<evidence type="ECO:0000256" key="7">
    <source>
        <dbReference type="ARBA" id="ARBA00023136"/>
    </source>
</evidence>
<comment type="subcellular location">
    <subcellularLocation>
        <location evidence="1">Endoplasmic reticulum membrane</location>
        <topology evidence="1">Single-pass membrane protein</topology>
    </subcellularLocation>
</comment>
<dbReference type="PANTHER" id="PTHR20583">
    <property type="entry name" value="TRIPLE QXXK/R MOTIF-CONTAINING PROTEIN"/>
    <property type="match status" value="1"/>
</dbReference>
<accession>A0A674NLB8</accession>
<sequence>IVVTDASLTYRVYKDFKDHSTTKRGRRIQRECELCSVLQDAFLVVVAILFFVLCIYAFFYLNLSTELNLDVDSD</sequence>
<dbReference type="InterPro" id="IPR024842">
    <property type="entry name" value="TRIQK"/>
</dbReference>
<keyword evidence="6 8" id="KW-1133">Transmembrane helix</keyword>
<organism evidence="9 10">
    <name type="scientific">Takifugu rubripes</name>
    <name type="common">Japanese pufferfish</name>
    <name type="synonym">Fugu rubripes</name>
    <dbReference type="NCBI Taxonomy" id="31033"/>
    <lineage>
        <taxon>Eukaryota</taxon>
        <taxon>Metazoa</taxon>
        <taxon>Chordata</taxon>
        <taxon>Craniata</taxon>
        <taxon>Vertebrata</taxon>
        <taxon>Euteleostomi</taxon>
        <taxon>Actinopterygii</taxon>
        <taxon>Neopterygii</taxon>
        <taxon>Teleostei</taxon>
        <taxon>Neoteleostei</taxon>
        <taxon>Acanthomorphata</taxon>
        <taxon>Eupercaria</taxon>
        <taxon>Tetraodontiformes</taxon>
        <taxon>Tetradontoidea</taxon>
        <taxon>Tetraodontidae</taxon>
        <taxon>Takifugu</taxon>
    </lineage>
</organism>
<dbReference type="AlphaFoldDB" id="A0A674NLB8"/>
<keyword evidence="4 8" id="KW-0812">Transmembrane</keyword>
<reference evidence="9" key="3">
    <citation type="submission" date="2025-09" db="UniProtKB">
        <authorList>
            <consortium name="Ensembl"/>
        </authorList>
    </citation>
    <scope>IDENTIFICATION</scope>
</reference>
<keyword evidence="5" id="KW-0256">Endoplasmic reticulum</keyword>
<dbReference type="GeneTree" id="ENSGT00990000208800"/>
<evidence type="ECO:0000256" key="1">
    <source>
        <dbReference type="ARBA" id="ARBA00004389"/>
    </source>
</evidence>
<keyword evidence="10" id="KW-1185">Reference proteome</keyword>
<keyword evidence="7 8" id="KW-0472">Membrane</keyword>
<reference evidence="9 10" key="1">
    <citation type="journal article" date="2011" name="Genome Biol. Evol.">
        <title>Integration of the genetic map and genome assembly of fugu facilitates insights into distinct features of genome evolution in teleosts and mammals.</title>
        <authorList>
            <person name="Kai W."/>
            <person name="Kikuchi K."/>
            <person name="Tohari S."/>
            <person name="Chew A.K."/>
            <person name="Tay A."/>
            <person name="Fujiwara A."/>
            <person name="Hosoya S."/>
            <person name="Suetake H."/>
            <person name="Naruse K."/>
            <person name="Brenner S."/>
            <person name="Suzuki Y."/>
            <person name="Venkatesh B."/>
        </authorList>
    </citation>
    <scope>NUCLEOTIDE SEQUENCE [LARGE SCALE GENOMIC DNA]</scope>
</reference>
<evidence type="ECO:0000313" key="9">
    <source>
        <dbReference type="Ensembl" id="ENSTRUP00000073863.1"/>
    </source>
</evidence>
<evidence type="ECO:0000256" key="2">
    <source>
        <dbReference type="ARBA" id="ARBA00007709"/>
    </source>
</evidence>
<protein>
    <recommendedName>
        <fullName evidence="3">Triple QxxK/R motif-containing protein</fullName>
    </recommendedName>
</protein>
<comment type="similarity">
    <text evidence="2">Belongs to the TRIQK family.</text>
</comment>
<reference evidence="9" key="2">
    <citation type="submission" date="2025-08" db="UniProtKB">
        <authorList>
            <consortium name="Ensembl"/>
        </authorList>
    </citation>
    <scope>IDENTIFICATION</scope>
</reference>
<evidence type="ECO:0000256" key="8">
    <source>
        <dbReference type="SAM" id="Phobius"/>
    </source>
</evidence>
<proteinExistence type="inferred from homology"/>
<dbReference type="GO" id="GO:0005789">
    <property type="term" value="C:endoplasmic reticulum membrane"/>
    <property type="evidence" value="ECO:0007669"/>
    <property type="project" value="UniProtKB-SubCell"/>
</dbReference>
<dbReference type="PANTHER" id="PTHR20583:SF1">
    <property type="entry name" value="TRIPLE QXXK_R MOTIF-CONTAINING PROTEIN"/>
    <property type="match status" value="1"/>
</dbReference>
<evidence type="ECO:0000256" key="6">
    <source>
        <dbReference type="ARBA" id="ARBA00022989"/>
    </source>
</evidence>
<evidence type="ECO:0000256" key="5">
    <source>
        <dbReference type="ARBA" id="ARBA00022824"/>
    </source>
</evidence>
<name>A0A674NLB8_TAKRU</name>
<dbReference type="Ensembl" id="ENSTRUT00000086873.1">
    <property type="protein sequence ID" value="ENSTRUP00000073863.1"/>
    <property type="gene ID" value="ENSTRUG00000030954.1"/>
</dbReference>
<feature type="transmembrane region" description="Helical" evidence="8">
    <location>
        <begin position="34"/>
        <end position="59"/>
    </location>
</feature>
<evidence type="ECO:0000256" key="3">
    <source>
        <dbReference type="ARBA" id="ARBA00014257"/>
    </source>
</evidence>
<evidence type="ECO:0000313" key="10">
    <source>
        <dbReference type="Proteomes" id="UP000005226"/>
    </source>
</evidence>
<dbReference type="InParanoid" id="A0A674NLB8"/>
<evidence type="ECO:0000256" key="4">
    <source>
        <dbReference type="ARBA" id="ARBA00022692"/>
    </source>
</evidence>